<feature type="compositionally biased region" description="Polar residues" evidence="2">
    <location>
        <begin position="547"/>
        <end position="563"/>
    </location>
</feature>
<dbReference type="AlphaFoldDB" id="A0AAN9BW63"/>
<name>A0AAN9BW63_9CAEN</name>
<dbReference type="Proteomes" id="UP001374579">
    <property type="component" value="Unassembled WGS sequence"/>
</dbReference>
<evidence type="ECO:0000313" key="3">
    <source>
        <dbReference type="EMBL" id="KAK7112529.1"/>
    </source>
</evidence>
<dbReference type="PANTHER" id="PTHR13520:SF0">
    <property type="entry name" value="RAD50-INTERACTING PROTEIN 1"/>
    <property type="match status" value="1"/>
</dbReference>
<gene>
    <name evidence="3" type="ORF">V1264_011976</name>
</gene>
<comment type="caution">
    <text evidence="3">The sequence shown here is derived from an EMBL/GenBank/DDBJ whole genome shotgun (WGS) entry which is preliminary data.</text>
</comment>
<comment type="similarity">
    <text evidence="1">Belongs to the RINT1 family.</text>
</comment>
<evidence type="ECO:0000256" key="2">
    <source>
        <dbReference type="SAM" id="MobiDB-lite"/>
    </source>
</evidence>
<proteinExistence type="inferred from homology"/>
<reference evidence="3 4" key="1">
    <citation type="submission" date="2024-02" db="EMBL/GenBank/DDBJ databases">
        <title>Chromosome-scale genome assembly of the rough periwinkle Littorina saxatilis.</title>
        <authorList>
            <person name="De Jode A."/>
            <person name="Faria R."/>
            <person name="Formenti G."/>
            <person name="Sims Y."/>
            <person name="Smith T.P."/>
            <person name="Tracey A."/>
            <person name="Wood J.M.D."/>
            <person name="Zagrodzka Z.B."/>
            <person name="Johannesson K."/>
            <person name="Butlin R.K."/>
            <person name="Leder E.H."/>
        </authorList>
    </citation>
    <scope>NUCLEOTIDE SEQUENCE [LARGE SCALE GENOMIC DNA]</scope>
    <source>
        <strain evidence="3">Snail1</strain>
        <tissue evidence="3">Muscle</tissue>
    </source>
</reference>
<dbReference type="InterPro" id="IPR042044">
    <property type="entry name" value="EXOC6PINT-1/Sec15/Tip20_C_dom2"/>
</dbReference>
<evidence type="ECO:0000313" key="4">
    <source>
        <dbReference type="Proteomes" id="UP001374579"/>
    </source>
</evidence>
<feature type="compositionally biased region" description="Low complexity" evidence="2">
    <location>
        <begin position="537"/>
        <end position="546"/>
    </location>
</feature>
<dbReference type="InterPro" id="IPR007528">
    <property type="entry name" value="RINT1_Tip20"/>
</dbReference>
<dbReference type="PANTHER" id="PTHR13520">
    <property type="entry name" value="RAD50-INTERACTING PROTEIN 1 RINT-1"/>
    <property type="match status" value="1"/>
</dbReference>
<feature type="region of interest" description="Disordered" evidence="2">
    <location>
        <begin position="533"/>
        <end position="564"/>
    </location>
</feature>
<organism evidence="3 4">
    <name type="scientific">Littorina saxatilis</name>
    <dbReference type="NCBI Taxonomy" id="31220"/>
    <lineage>
        <taxon>Eukaryota</taxon>
        <taxon>Metazoa</taxon>
        <taxon>Spiralia</taxon>
        <taxon>Lophotrochozoa</taxon>
        <taxon>Mollusca</taxon>
        <taxon>Gastropoda</taxon>
        <taxon>Caenogastropoda</taxon>
        <taxon>Littorinimorpha</taxon>
        <taxon>Littorinoidea</taxon>
        <taxon>Littorinidae</taxon>
        <taxon>Littorina</taxon>
    </lineage>
</organism>
<dbReference type="GO" id="GO:0006890">
    <property type="term" value="P:retrograde vesicle-mediated transport, Golgi to endoplasmic reticulum"/>
    <property type="evidence" value="ECO:0007669"/>
    <property type="project" value="InterPro"/>
</dbReference>
<evidence type="ECO:0008006" key="5">
    <source>
        <dbReference type="Google" id="ProtNLM"/>
    </source>
</evidence>
<dbReference type="GO" id="GO:0006888">
    <property type="term" value="P:endoplasmic reticulum to Golgi vesicle-mediated transport"/>
    <property type="evidence" value="ECO:0007669"/>
    <property type="project" value="InterPro"/>
</dbReference>
<dbReference type="GO" id="GO:0060628">
    <property type="term" value="P:regulation of ER to Golgi vesicle-mediated transport"/>
    <property type="evidence" value="ECO:0007669"/>
    <property type="project" value="TreeGrafter"/>
</dbReference>
<accession>A0AAN9BW63</accession>
<dbReference type="Gene3D" id="1.20.58.670">
    <property type="entry name" value="Dsl1p vesicle tethering complex, Tip20p subunit, domain D"/>
    <property type="match status" value="1"/>
</dbReference>
<dbReference type="Pfam" id="PF04437">
    <property type="entry name" value="RINT1_TIP1"/>
    <property type="match status" value="1"/>
</dbReference>
<sequence length="788" mass="90238">MAASMGDPALSPNEFMVSFMNSHFDDNVRSLSKLQDIYKDVKDQKSSIETRLLKVSEEVPSEIKKAISAGQSASDRIHRLCEQQESLRHSVLDHVREVKPMVEELGKITLQLQELEKHSKYLAFVARVEELSSDMQSCLLTESLQPALESFHSLTALYGQLQDSQCKHLLSFMTETILFWNQILRDRVADEFEDVLKAMRWPMVVATAKALPVTNTTELKNRLGRLFKRLLHLQLPDSISLESQPNHPLLCSIPGMRPLLLPLQLMVKPLKKRFKYHFYGKRQTNSVQKPEWYLTQVLSWTRDHWDFLDRNIQPLLDEAGRRDVCAKTEFMRGMVMLVMEKLAHDLPELMYNDVIFSHTIDEVLLFDRELHSTHGYPPTLPGCLDLLTTPEALSKWLAVEKKFAVEKVEGMLESPTAWESQYKDIADVDEVQVPECAESFMTLLYTITDRYKPLPDPVAKVQFLGLQLELLEDFRIRLVQVMKEATHVPTGHAYTAVLNAIHYIVQVLREWNELVFFLQIQYYRTNHPRLMQESDMKSSNSSDTSSPQKPHNISHNISQSSDGLSPEILEDLPALDTTVFEDIIDLFDSIMNDMLKNIVNYVFTDVQARSQPYRKDKWLALPSQKEMAPTLGLSPSACEMLLVLKDHLALVAERLSQALFTKFWKRLATRLNTFLLNELILTNHFSEGGAAQLQFDMTRNLFPLFGEYSQKPEAYFREVKEACTLLTLKTGSAILLKEALYSALHEPSKDPNIKDTDPKAALHDIGIFVLTPEQAETMLSLRANLSVT</sequence>
<evidence type="ECO:0000256" key="1">
    <source>
        <dbReference type="ARBA" id="ARBA00061158"/>
    </source>
</evidence>
<protein>
    <recommendedName>
        <fullName evidence="5">RAD50-interacting protein 1</fullName>
    </recommendedName>
</protein>
<dbReference type="EMBL" id="JBAMIC010000002">
    <property type="protein sequence ID" value="KAK7112529.1"/>
    <property type="molecule type" value="Genomic_DNA"/>
</dbReference>
<keyword evidence="4" id="KW-1185">Reference proteome</keyword>
<dbReference type="FunFam" id="1.20.58.670:FF:000003">
    <property type="entry name" value="RAD50-interacting protein 1"/>
    <property type="match status" value="1"/>
</dbReference>
<dbReference type="GO" id="GO:0070939">
    <property type="term" value="C:Dsl1/NZR complex"/>
    <property type="evidence" value="ECO:0007669"/>
    <property type="project" value="InterPro"/>
</dbReference>
<dbReference type="PROSITE" id="PS51386">
    <property type="entry name" value="RINT1_TIP20"/>
    <property type="match status" value="1"/>
</dbReference>